<dbReference type="AlphaFoldDB" id="E9J484"/>
<sequence length="81" mass="9817">MLFSKCLVRLWTIIHGIIRTYQEFAKQWRLFQGKVLRDYERIGCQLCHCDFWRICRLLIRWVTMLNVLAQIALSLSFIVKL</sequence>
<dbReference type="EMBL" id="GL768083">
    <property type="protein sequence ID" value="EFZ12366.1"/>
    <property type="molecule type" value="Genomic_DNA"/>
</dbReference>
<proteinExistence type="predicted"/>
<accession>E9J484</accession>
<protein>
    <submittedName>
        <fullName evidence="2">Uncharacterized protein</fullName>
    </submittedName>
</protein>
<feature type="non-terminal residue" evidence="2">
    <location>
        <position position="81"/>
    </location>
</feature>
<reference evidence="2" key="1">
    <citation type="journal article" date="2011" name="Proc. Natl. Acad. Sci. U.S.A.">
        <title>The genome of the fire ant Solenopsis invicta.</title>
        <authorList>
            <person name="Wurm Y."/>
            <person name="Wang J."/>
            <person name="Riba-Grognuz O."/>
            <person name="Corona M."/>
            <person name="Nygaard S."/>
            <person name="Hunt B.G."/>
            <person name="Ingram K.K."/>
            <person name="Falquet L."/>
            <person name="Nipitwattanaphon M."/>
            <person name="Gotzek D."/>
            <person name="Dijkstra M.B."/>
            <person name="Oettler J."/>
            <person name="Comtesse F."/>
            <person name="Shih C.J."/>
            <person name="Wu W.J."/>
            <person name="Yang C.C."/>
            <person name="Thomas J."/>
            <person name="Beaudoing E."/>
            <person name="Pradervand S."/>
            <person name="Flegel V."/>
            <person name="Cook E.D."/>
            <person name="Fabbretti R."/>
            <person name="Stockinger H."/>
            <person name="Long L."/>
            <person name="Farmerie W.G."/>
            <person name="Oakey J."/>
            <person name="Boomsma J.J."/>
            <person name="Pamilo P."/>
            <person name="Yi S.V."/>
            <person name="Heinze J."/>
            <person name="Goodisman M.A."/>
            <person name="Farinelli L."/>
            <person name="Harshman K."/>
            <person name="Hulo N."/>
            <person name="Cerutti L."/>
            <person name="Xenarios I."/>
            <person name="Shoemaker D."/>
            <person name="Keller L."/>
        </authorList>
    </citation>
    <scope>NUCLEOTIDE SEQUENCE [LARGE SCALE GENOMIC DNA]</scope>
</reference>
<evidence type="ECO:0000256" key="1">
    <source>
        <dbReference type="SAM" id="Phobius"/>
    </source>
</evidence>
<feature type="transmembrane region" description="Helical" evidence="1">
    <location>
        <begin position="58"/>
        <end position="79"/>
    </location>
</feature>
<keyword evidence="1" id="KW-0472">Membrane</keyword>
<name>E9J484_SOLIN</name>
<keyword evidence="1" id="KW-1133">Transmembrane helix</keyword>
<keyword evidence="1" id="KW-0812">Transmembrane</keyword>
<gene>
    <name evidence="2" type="ORF">SINV_08380</name>
</gene>
<evidence type="ECO:0000313" key="2">
    <source>
        <dbReference type="EMBL" id="EFZ12366.1"/>
    </source>
</evidence>
<dbReference type="HOGENOM" id="CLU_2576883_0_0_1"/>
<organism>
    <name type="scientific">Solenopsis invicta</name>
    <name type="common">Red imported fire ant</name>
    <name type="synonym">Solenopsis wagneri</name>
    <dbReference type="NCBI Taxonomy" id="13686"/>
    <lineage>
        <taxon>Eukaryota</taxon>
        <taxon>Metazoa</taxon>
        <taxon>Ecdysozoa</taxon>
        <taxon>Arthropoda</taxon>
        <taxon>Hexapoda</taxon>
        <taxon>Insecta</taxon>
        <taxon>Pterygota</taxon>
        <taxon>Neoptera</taxon>
        <taxon>Endopterygota</taxon>
        <taxon>Hymenoptera</taxon>
        <taxon>Apocrita</taxon>
        <taxon>Aculeata</taxon>
        <taxon>Formicoidea</taxon>
        <taxon>Formicidae</taxon>
        <taxon>Myrmicinae</taxon>
        <taxon>Solenopsis</taxon>
    </lineage>
</organism>